<dbReference type="Proteomes" id="UP000433101">
    <property type="component" value="Unassembled WGS sequence"/>
</dbReference>
<name>A0A7X3LTI8_9HYPH</name>
<dbReference type="AlphaFoldDB" id="A0A7X3LTI8"/>
<evidence type="ECO:0000313" key="2">
    <source>
        <dbReference type="Proteomes" id="UP000433101"/>
    </source>
</evidence>
<protein>
    <recommendedName>
        <fullName evidence="3">Motility protein</fullName>
    </recommendedName>
</protein>
<reference evidence="1 2" key="1">
    <citation type="submission" date="2019-12" db="EMBL/GenBank/DDBJ databases">
        <authorList>
            <person name="Li M."/>
        </authorList>
    </citation>
    <scope>NUCLEOTIDE SEQUENCE [LARGE SCALE GENOMIC DNA]</scope>
    <source>
        <strain evidence="1 2">GBMRC 2046</strain>
    </source>
</reference>
<comment type="caution">
    <text evidence="1">The sequence shown here is derived from an EMBL/GenBank/DDBJ whole genome shotgun (WGS) entry which is preliminary data.</text>
</comment>
<evidence type="ECO:0008006" key="3">
    <source>
        <dbReference type="Google" id="ProtNLM"/>
    </source>
</evidence>
<accession>A0A7X3LTI8</accession>
<dbReference type="EMBL" id="WUMV01000003">
    <property type="protein sequence ID" value="MXN64850.1"/>
    <property type="molecule type" value="Genomic_DNA"/>
</dbReference>
<proteinExistence type="predicted"/>
<sequence length="66" mass="6526">MSSVSSISAVASAAQTRNVLAAEFVKQDQQQAANIATLVEQASQALETATPSAPAPGLGGVVDVTA</sequence>
<keyword evidence="2" id="KW-1185">Reference proteome</keyword>
<organism evidence="1 2">
    <name type="scientific">Stappia sediminis</name>
    <dbReference type="NCBI Taxonomy" id="2692190"/>
    <lineage>
        <taxon>Bacteria</taxon>
        <taxon>Pseudomonadati</taxon>
        <taxon>Pseudomonadota</taxon>
        <taxon>Alphaproteobacteria</taxon>
        <taxon>Hyphomicrobiales</taxon>
        <taxon>Stappiaceae</taxon>
        <taxon>Stappia</taxon>
    </lineage>
</organism>
<dbReference type="RefSeq" id="WP_160775094.1">
    <property type="nucleotide sequence ID" value="NZ_WUMV01000003.1"/>
</dbReference>
<evidence type="ECO:0000313" key="1">
    <source>
        <dbReference type="EMBL" id="MXN64850.1"/>
    </source>
</evidence>
<gene>
    <name evidence="1" type="ORF">GR183_08015</name>
</gene>